<feature type="transmembrane region" description="Helical" evidence="1">
    <location>
        <begin position="60"/>
        <end position="82"/>
    </location>
</feature>
<accession>A0A3Q9RKY7</accession>
<keyword evidence="1" id="KW-0472">Membrane</keyword>
<sequence>MERIILWSMLIIGIALLFFSLRKPPTKDLILIFLLTSFFSTFLGVIVVEEKMLEYPISFLSNYFSSSILYEYLILPVVCIYFYQATYYSRYPSIILKCTLYTAFLTIIEVIFERYTDLIKYHTWTWIHTFISIFFLFMFIRILMQLINKQER</sequence>
<evidence type="ECO:0000256" key="1">
    <source>
        <dbReference type="SAM" id="Phobius"/>
    </source>
</evidence>
<evidence type="ECO:0000313" key="2">
    <source>
        <dbReference type="EMBL" id="AZV41588.1"/>
    </source>
</evidence>
<feature type="transmembrane region" description="Helical" evidence="1">
    <location>
        <begin position="29"/>
        <end position="48"/>
    </location>
</feature>
<dbReference type="EMBL" id="CP026095">
    <property type="protein sequence ID" value="AZV41588.1"/>
    <property type="molecule type" value="Genomic_DNA"/>
</dbReference>
<protein>
    <submittedName>
        <fullName evidence="2">Uncharacterized protein</fullName>
    </submittedName>
</protein>
<name>A0A3Q9RKY7_9BACI</name>
<feature type="transmembrane region" description="Helical" evidence="1">
    <location>
        <begin position="94"/>
        <end position="112"/>
    </location>
</feature>
<evidence type="ECO:0000313" key="3">
    <source>
        <dbReference type="Proteomes" id="UP000283095"/>
    </source>
</evidence>
<keyword evidence="1" id="KW-1133">Transmembrane helix</keyword>
<dbReference type="AlphaFoldDB" id="A0A3Q9RKY7"/>
<gene>
    <name evidence="2" type="ORF">BAOM_0977</name>
</gene>
<keyword evidence="1" id="KW-0812">Transmembrane</keyword>
<dbReference type="OrthoDB" id="1683460at2"/>
<dbReference type="InterPro" id="IPR048147">
    <property type="entry name" value="CBO0543-like"/>
</dbReference>
<feature type="transmembrane region" description="Helical" evidence="1">
    <location>
        <begin position="6"/>
        <end position="22"/>
    </location>
</feature>
<organism evidence="2 3">
    <name type="scientific">Peribacillus asahii</name>
    <dbReference type="NCBI Taxonomy" id="228899"/>
    <lineage>
        <taxon>Bacteria</taxon>
        <taxon>Bacillati</taxon>
        <taxon>Bacillota</taxon>
        <taxon>Bacilli</taxon>
        <taxon>Bacillales</taxon>
        <taxon>Bacillaceae</taxon>
        <taxon>Peribacillus</taxon>
    </lineage>
</organism>
<feature type="transmembrane region" description="Helical" evidence="1">
    <location>
        <begin position="124"/>
        <end position="144"/>
    </location>
</feature>
<dbReference type="Proteomes" id="UP000283095">
    <property type="component" value="Chromosome"/>
</dbReference>
<reference evidence="2 3" key="1">
    <citation type="submission" date="2018-01" db="EMBL/GenBank/DDBJ databases">
        <title>Bacillus asahii Genome sequencing and assembly.</title>
        <authorList>
            <person name="Jiang H."/>
            <person name="Feng Y."/>
            <person name="Zhao F."/>
            <person name="Lin X."/>
        </authorList>
    </citation>
    <scope>NUCLEOTIDE SEQUENCE [LARGE SCALE GENOMIC DNA]</scope>
    <source>
        <strain evidence="2 3">OM18</strain>
    </source>
</reference>
<dbReference type="KEGG" id="pasa:BAOM_0977"/>
<proteinExistence type="predicted"/>
<dbReference type="NCBIfam" id="NF041644">
    <property type="entry name" value="CBO0543_fam"/>
    <property type="match status" value="1"/>
</dbReference>